<evidence type="ECO:0000259" key="1">
    <source>
        <dbReference type="Pfam" id="PF04218"/>
    </source>
</evidence>
<dbReference type="GO" id="GO:0003677">
    <property type="term" value="F:DNA binding"/>
    <property type="evidence" value="ECO:0007669"/>
    <property type="project" value="InterPro"/>
</dbReference>
<dbReference type="EMBL" id="CABPRJ010000001">
    <property type="protein sequence ID" value="VVC24145.1"/>
    <property type="molecule type" value="Genomic_DNA"/>
</dbReference>
<organism evidence="2 3">
    <name type="scientific">Cinara cedri</name>
    <dbReference type="NCBI Taxonomy" id="506608"/>
    <lineage>
        <taxon>Eukaryota</taxon>
        <taxon>Metazoa</taxon>
        <taxon>Ecdysozoa</taxon>
        <taxon>Arthropoda</taxon>
        <taxon>Hexapoda</taxon>
        <taxon>Insecta</taxon>
        <taxon>Pterygota</taxon>
        <taxon>Neoptera</taxon>
        <taxon>Paraneoptera</taxon>
        <taxon>Hemiptera</taxon>
        <taxon>Sternorrhyncha</taxon>
        <taxon>Aphidomorpha</taxon>
        <taxon>Aphidoidea</taxon>
        <taxon>Aphididae</taxon>
        <taxon>Lachninae</taxon>
        <taxon>Cinara</taxon>
    </lineage>
</organism>
<proteinExistence type="predicted"/>
<keyword evidence="3" id="KW-1185">Reference proteome</keyword>
<dbReference type="Pfam" id="PF04218">
    <property type="entry name" value="CENP-B_N"/>
    <property type="match status" value="1"/>
</dbReference>
<sequence>MLNESQLGLAEVDKELKKDEVAKKYGIFPSTLSIISKNRESILKQLQTSVFVPSRKRMRKAQFEDYLDYLADDNVSTCYELTKVDITQSIKDSKDEATDESSKDEEAVMRDDVRNITSSEALSSLEVMRTFISSQSDVWIDQYRKRLKKSNLVENLNVKINKMAEEEN</sequence>
<gene>
    <name evidence="2" type="ORF">CINCED_3A009819</name>
</gene>
<dbReference type="AlphaFoldDB" id="A0A5E4LWV9"/>
<dbReference type="OrthoDB" id="6596787at2759"/>
<feature type="domain" description="HTH psq-type" evidence="1">
    <location>
        <begin position="17"/>
        <end position="46"/>
    </location>
</feature>
<evidence type="ECO:0000313" key="2">
    <source>
        <dbReference type="EMBL" id="VVC24145.1"/>
    </source>
</evidence>
<accession>A0A5E4LWV9</accession>
<name>A0A5E4LWV9_9HEMI</name>
<dbReference type="InterPro" id="IPR007889">
    <property type="entry name" value="HTH_Psq"/>
</dbReference>
<reference evidence="2 3" key="1">
    <citation type="submission" date="2019-08" db="EMBL/GenBank/DDBJ databases">
        <authorList>
            <person name="Alioto T."/>
            <person name="Alioto T."/>
            <person name="Gomez Garrido J."/>
        </authorList>
    </citation>
    <scope>NUCLEOTIDE SEQUENCE [LARGE SCALE GENOMIC DNA]</scope>
</reference>
<dbReference type="Proteomes" id="UP000325440">
    <property type="component" value="Unassembled WGS sequence"/>
</dbReference>
<protein>
    <submittedName>
        <fullName evidence="2">DNA binding HTH domain, Psq-type</fullName>
    </submittedName>
</protein>
<dbReference type="Gene3D" id="1.10.10.60">
    <property type="entry name" value="Homeodomain-like"/>
    <property type="match status" value="1"/>
</dbReference>
<evidence type="ECO:0000313" key="3">
    <source>
        <dbReference type="Proteomes" id="UP000325440"/>
    </source>
</evidence>